<proteinExistence type="predicted"/>
<evidence type="ECO:0000313" key="1">
    <source>
        <dbReference type="EMBL" id="OIQ64832.1"/>
    </source>
</evidence>
<name>A0A1J5P2F1_9ZZZZ</name>
<evidence type="ECO:0008006" key="2">
    <source>
        <dbReference type="Google" id="ProtNLM"/>
    </source>
</evidence>
<organism evidence="1">
    <name type="scientific">mine drainage metagenome</name>
    <dbReference type="NCBI Taxonomy" id="410659"/>
    <lineage>
        <taxon>unclassified sequences</taxon>
        <taxon>metagenomes</taxon>
        <taxon>ecological metagenomes</taxon>
    </lineage>
</organism>
<accession>A0A1J5P2F1</accession>
<dbReference type="Gene3D" id="3.30.2000.30">
    <property type="match status" value="1"/>
</dbReference>
<protein>
    <recommendedName>
        <fullName evidence="2">DUF3168 domain-containing protein</fullName>
    </recommendedName>
</protein>
<dbReference type="AlphaFoldDB" id="A0A1J5P2F1"/>
<gene>
    <name evidence="1" type="ORF">GALL_536150</name>
</gene>
<reference evidence="1" key="1">
    <citation type="submission" date="2016-10" db="EMBL/GenBank/DDBJ databases">
        <title>Sequence of Gallionella enrichment culture.</title>
        <authorList>
            <person name="Poehlein A."/>
            <person name="Muehling M."/>
            <person name="Daniel R."/>
        </authorList>
    </citation>
    <scope>NUCLEOTIDE SEQUENCE</scope>
</reference>
<dbReference type="Pfam" id="PF11367">
    <property type="entry name" value="Tail_completion_gp17"/>
    <property type="match status" value="1"/>
</dbReference>
<dbReference type="EMBL" id="MLJW01007801">
    <property type="protein sequence ID" value="OIQ64832.1"/>
    <property type="molecule type" value="Genomic_DNA"/>
</dbReference>
<dbReference type="InterPro" id="IPR053745">
    <property type="entry name" value="Viral_Tail_Comp_sf"/>
</dbReference>
<sequence length="91" mass="9706">MLIGPEDVRDASDKTAHGAEHRLVISVVTDEAGFQAAKAVAVAVSDALVDAEMVLTRGVLVSMAFLRAVARRVSNGSGRRIDLTFRARVED</sequence>
<comment type="caution">
    <text evidence="1">The sequence shown here is derived from an EMBL/GenBank/DDBJ whole genome shotgun (WGS) entry which is preliminary data.</text>
</comment>
<dbReference type="InterPro" id="IPR021508">
    <property type="entry name" value="Gp17-like"/>
</dbReference>